<evidence type="ECO:0000313" key="3">
    <source>
        <dbReference type="Proteomes" id="UP001157114"/>
    </source>
</evidence>
<dbReference type="Pfam" id="PF11188">
    <property type="entry name" value="DUF2975"/>
    <property type="match status" value="1"/>
</dbReference>
<gene>
    <name evidence="2" type="ORF">MU1_11600</name>
</gene>
<reference evidence="2 3" key="1">
    <citation type="submission" date="2023-03" db="EMBL/GenBank/DDBJ databases">
        <title>Draft genome sequence of the bacteria which degrade cell wall of Tricholomamatutake.</title>
        <authorList>
            <person name="Konishi Y."/>
            <person name="Fukuta Y."/>
            <person name="Shirasaka N."/>
        </authorList>
    </citation>
    <scope>NUCLEOTIDE SEQUENCE [LARGE SCALE GENOMIC DNA]</scope>
    <source>
        <strain evidence="3">mu1</strain>
    </source>
</reference>
<evidence type="ECO:0000313" key="2">
    <source>
        <dbReference type="EMBL" id="GLX66816.1"/>
    </source>
</evidence>
<accession>A0ABQ6GB35</accession>
<keyword evidence="1" id="KW-0472">Membrane</keyword>
<proteinExistence type="predicted"/>
<feature type="transmembrane region" description="Helical" evidence="1">
    <location>
        <begin position="90"/>
        <end position="107"/>
    </location>
</feature>
<feature type="transmembrane region" description="Helical" evidence="1">
    <location>
        <begin position="119"/>
        <end position="140"/>
    </location>
</feature>
<keyword evidence="1" id="KW-1133">Transmembrane helix</keyword>
<keyword evidence="1" id="KW-0812">Transmembrane</keyword>
<organism evidence="2 3">
    <name type="scientific">Paenibacillus glycanilyticus</name>
    <dbReference type="NCBI Taxonomy" id="126569"/>
    <lineage>
        <taxon>Bacteria</taxon>
        <taxon>Bacillati</taxon>
        <taxon>Bacillota</taxon>
        <taxon>Bacilli</taxon>
        <taxon>Bacillales</taxon>
        <taxon>Paenibacillaceae</taxon>
        <taxon>Paenibacillus</taxon>
    </lineage>
</organism>
<feature type="transmembrane region" description="Helical" evidence="1">
    <location>
        <begin position="48"/>
        <end position="69"/>
    </location>
</feature>
<keyword evidence="3" id="KW-1185">Reference proteome</keyword>
<dbReference type="RefSeq" id="WP_284237532.1">
    <property type="nucleotide sequence ID" value="NZ_BSSQ01000004.1"/>
</dbReference>
<dbReference type="Proteomes" id="UP001157114">
    <property type="component" value="Unassembled WGS sequence"/>
</dbReference>
<dbReference type="PROSITE" id="PS51257">
    <property type="entry name" value="PROKAR_LIPOPROTEIN"/>
    <property type="match status" value="1"/>
</dbReference>
<dbReference type="EMBL" id="BSSQ01000004">
    <property type="protein sequence ID" value="GLX66816.1"/>
    <property type="molecule type" value="Genomic_DNA"/>
</dbReference>
<sequence length="157" mass="17144">MKHASVLFLQLTVFLMGLPALAACVIGVIGLLQNNPDQFPGKMHPTDIGFFVAVIPYFIALFQAYRLLGYIDKSIAFSELSVQALKKIKICGYSISLIFLVMEPVLYVEAMQEDAPGLIVLGLAVVFASFIIAVFAALLARLLHNAIQLQSENDLTV</sequence>
<comment type="caution">
    <text evidence="2">The sequence shown here is derived from an EMBL/GenBank/DDBJ whole genome shotgun (WGS) entry which is preliminary data.</text>
</comment>
<evidence type="ECO:0008006" key="4">
    <source>
        <dbReference type="Google" id="ProtNLM"/>
    </source>
</evidence>
<name>A0ABQ6GB35_9BACL</name>
<protein>
    <recommendedName>
        <fullName evidence="4">DUF2975 domain-containing protein</fullName>
    </recommendedName>
</protein>
<evidence type="ECO:0000256" key="1">
    <source>
        <dbReference type="SAM" id="Phobius"/>
    </source>
</evidence>
<dbReference type="InterPro" id="IPR021354">
    <property type="entry name" value="DUF2975"/>
</dbReference>